<dbReference type="PANTHER" id="PTHR45947:SF3">
    <property type="entry name" value="SULFOQUINOVOSYL TRANSFERASE SQD2"/>
    <property type="match status" value="1"/>
</dbReference>
<dbReference type="Pfam" id="PF13439">
    <property type="entry name" value="Glyco_transf_4"/>
    <property type="match status" value="1"/>
</dbReference>
<protein>
    <submittedName>
        <fullName evidence="3">4-alpha-glucanotransferase</fullName>
    </submittedName>
</protein>
<feature type="domain" description="Glycosyltransferase subfamily 4-like N-terminal" evidence="2">
    <location>
        <begin position="18"/>
        <end position="201"/>
    </location>
</feature>
<dbReference type="CDD" id="cd03801">
    <property type="entry name" value="GT4_PimA-like"/>
    <property type="match status" value="1"/>
</dbReference>
<dbReference type="InterPro" id="IPR028098">
    <property type="entry name" value="Glyco_trans_4-like_N"/>
</dbReference>
<organism evidence="3 4">
    <name type="scientific">Candidatus Woesebacteria bacterium GW2011_GWB1_38_8</name>
    <dbReference type="NCBI Taxonomy" id="1618570"/>
    <lineage>
        <taxon>Bacteria</taxon>
        <taxon>Candidatus Woeseibacteriota</taxon>
    </lineage>
</organism>
<dbReference type="SUPFAM" id="SSF53756">
    <property type="entry name" value="UDP-Glycosyltransferase/glycogen phosphorylase"/>
    <property type="match status" value="1"/>
</dbReference>
<evidence type="ECO:0000259" key="1">
    <source>
        <dbReference type="Pfam" id="PF00534"/>
    </source>
</evidence>
<dbReference type="AlphaFoldDB" id="A0A0G0NK68"/>
<sequence length="392" mass="43680">MSPNVLMIGWELPPFYSGGLGIACLGLIQALNKKGAKITFVLPRKMDVKVDGINLIFADVNEKSSMVTSYTSSSEWLKLFSIDPFPPDFIQGAIEYAKKMYKIAKKQNADIIHAHDWMTYPAAIVAKEVLGKPLVVHVHSTEYDRTGGHNPNPQVYAIEKEGLNCADVVIPVGGYMKDILINNYSVPEEKIKVVYNGVDDDFKKDLPPALTSFKELGYKIVLYLGRITLQKGPEYFVWAAKRVSEYDSRVIFVVTGSGDMQDYMISEAARLGILDKFLFTGFLRGDDRDRIFQAADLYVMPSVSEPFGLVALEAIIRGTPVLVSKQSGVAEILKNALKVDFWDTEEMANKILAVLRYHALPSDLIKEGSKEIGQFSWSNSADKVMGIYNLLI</sequence>
<dbReference type="Pfam" id="PF00534">
    <property type="entry name" value="Glycos_transf_1"/>
    <property type="match status" value="1"/>
</dbReference>
<reference evidence="3 4" key="1">
    <citation type="journal article" date="2015" name="Nature">
        <title>rRNA introns, odd ribosomes, and small enigmatic genomes across a large radiation of phyla.</title>
        <authorList>
            <person name="Brown C.T."/>
            <person name="Hug L.A."/>
            <person name="Thomas B.C."/>
            <person name="Sharon I."/>
            <person name="Castelle C.J."/>
            <person name="Singh A."/>
            <person name="Wilkins M.J."/>
            <person name="Williams K.H."/>
            <person name="Banfield J.F."/>
        </authorList>
    </citation>
    <scope>NUCLEOTIDE SEQUENCE [LARGE SCALE GENOMIC DNA]</scope>
</reference>
<gene>
    <name evidence="3" type="ORF">UT08_C0001G0155</name>
</gene>
<dbReference type="GO" id="GO:0016757">
    <property type="term" value="F:glycosyltransferase activity"/>
    <property type="evidence" value="ECO:0007669"/>
    <property type="project" value="InterPro"/>
</dbReference>
<dbReference type="Gene3D" id="3.40.50.2000">
    <property type="entry name" value="Glycogen Phosphorylase B"/>
    <property type="match status" value="2"/>
</dbReference>
<dbReference type="Proteomes" id="UP000034081">
    <property type="component" value="Unassembled WGS sequence"/>
</dbReference>
<comment type="caution">
    <text evidence="3">The sequence shown here is derived from an EMBL/GenBank/DDBJ whole genome shotgun (WGS) entry which is preliminary data.</text>
</comment>
<dbReference type="PANTHER" id="PTHR45947">
    <property type="entry name" value="SULFOQUINOVOSYL TRANSFERASE SQD2"/>
    <property type="match status" value="1"/>
</dbReference>
<name>A0A0G0NK68_9BACT</name>
<proteinExistence type="predicted"/>
<keyword evidence="3" id="KW-0808">Transferase</keyword>
<evidence type="ECO:0000259" key="2">
    <source>
        <dbReference type="Pfam" id="PF13439"/>
    </source>
</evidence>
<dbReference type="InterPro" id="IPR001296">
    <property type="entry name" value="Glyco_trans_1"/>
</dbReference>
<feature type="domain" description="Glycosyl transferase family 1" evidence="1">
    <location>
        <begin position="216"/>
        <end position="370"/>
    </location>
</feature>
<dbReference type="PATRIC" id="fig|1618570.3.peg.153"/>
<dbReference type="STRING" id="1618570.UT08_C0001G0155"/>
<dbReference type="EMBL" id="LBVL01000001">
    <property type="protein sequence ID" value="KKQ86289.1"/>
    <property type="molecule type" value="Genomic_DNA"/>
</dbReference>
<evidence type="ECO:0000313" key="4">
    <source>
        <dbReference type="Proteomes" id="UP000034081"/>
    </source>
</evidence>
<accession>A0A0G0NK68</accession>
<dbReference type="InterPro" id="IPR050194">
    <property type="entry name" value="Glycosyltransferase_grp1"/>
</dbReference>
<evidence type="ECO:0000313" key="3">
    <source>
        <dbReference type="EMBL" id="KKQ86289.1"/>
    </source>
</evidence>